<evidence type="ECO:0000313" key="2">
    <source>
        <dbReference type="EMBL" id="EFM40403.1"/>
    </source>
</evidence>
<comment type="caution">
    <text evidence="2">The sequence shown here is derived from an EMBL/GenBank/DDBJ whole genome shotgun (WGS) entry which is preliminary data.</text>
</comment>
<dbReference type="HOGENOM" id="CLU_1648854_0_0_11"/>
<name>E0QAQ5_9BIFI</name>
<evidence type="ECO:0000313" key="3">
    <source>
        <dbReference type="Proteomes" id="UP000003323"/>
    </source>
</evidence>
<proteinExistence type="predicted"/>
<reference evidence="2 3" key="1">
    <citation type="submission" date="2010-08" db="EMBL/GenBank/DDBJ databases">
        <authorList>
            <person name="Muzny D."/>
            <person name="Qin X."/>
            <person name="Deng J."/>
            <person name="Jiang H."/>
            <person name="Liu Y."/>
            <person name="Qu J."/>
            <person name="Song X.-Z."/>
            <person name="Zhang L."/>
            <person name="Thornton R."/>
            <person name="Coyle M."/>
            <person name="Francisco L."/>
            <person name="Jackson L."/>
            <person name="Javaid M."/>
            <person name="Korchina V."/>
            <person name="Kovar C."/>
            <person name="Mata R."/>
            <person name="Mathew T."/>
            <person name="Ngo R."/>
            <person name="Nguyen L."/>
            <person name="Nguyen N."/>
            <person name="Okwuonu G."/>
            <person name="Ongeri F."/>
            <person name="Pham C."/>
            <person name="Simmons D."/>
            <person name="Wilczek-Boney K."/>
            <person name="Hale W."/>
            <person name="Jakkamsetti A."/>
            <person name="Pham P."/>
            <person name="Ruth R."/>
            <person name="San Lucas F."/>
            <person name="Warren J."/>
            <person name="Zhang J."/>
            <person name="Zhao Z."/>
            <person name="Zhou C."/>
            <person name="Zhu D."/>
            <person name="Lee S."/>
            <person name="Bess C."/>
            <person name="Blankenburg K."/>
            <person name="Forbes L."/>
            <person name="Fu Q."/>
            <person name="Gubbala S."/>
            <person name="Hirani K."/>
            <person name="Jayaseelan J.C."/>
            <person name="Lara F."/>
            <person name="Munidasa M."/>
            <person name="Palculict T."/>
            <person name="Patil S."/>
            <person name="Pu L.-L."/>
            <person name="Saada N."/>
            <person name="Tang L."/>
            <person name="Weissenberger G."/>
            <person name="Zhu Y."/>
            <person name="Hemphill L."/>
            <person name="Shang Y."/>
            <person name="Youmans B."/>
            <person name="Ayvaz T."/>
            <person name="Ross M."/>
            <person name="Santibanez J."/>
            <person name="Aqrawi P."/>
            <person name="Gross S."/>
            <person name="Joshi V."/>
            <person name="Fowler G."/>
            <person name="Nazareth L."/>
            <person name="Reid J."/>
            <person name="Worley K."/>
            <person name="Petrosino J."/>
            <person name="Highlander S."/>
            <person name="Gibbs R."/>
        </authorList>
    </citation>
    <scope>NUCLEOTIDE SEQUENCE [LARGE SCALE GENOMIC DNA]</scope>
    <source>
        <strain evidence="2 3">ATCC 27679</strain>
    </source>
</reference>
<protein>
    <submittedName>
        <fullName evidence="2">Uncharacterized protein</fullName>
    </submittedName>
</protein>
<sequence>MEMMNQPALPPRPVTGPALPSRPPMTRLLPSFPAQPTDRVWLVAAHGGAGCTTILMSARDRYAEAGRALPVSTDPSRPSRIVLCSMCTGRGLESLRSLLADWDAGLFGPTVLCGVAVTMPTANTPRALRRGVLLVGSVAPYLWRLPHIRGLDLDGFPERYPRAYARMAGELGRRDGNL</sequence>
<dbReference type="AlphaFoldDB" id="E0QAQ5"/>
<dbReference type="Proteomes" id="UP000003323">
    <property type="component" value="Unassembled WGS sequence"/>
</dbReference>
<dbReference type="EMBL" id="AEEQ01000015">
    <property type="protein sequence ID" value="EFM40403.1"/>
    <property type="molecule type" value="Genomic_DNA"/>
</dbReference>
<evidence type="ECO:0000256" key="1">
    <source>
        <dbReference type="SAM" id="MobiDB-lite"/>
    </source>
</evidence>
<gene>
    <name evidence="2" type="ORF">HMPREF0168_2213</name>
</gene>
<feature type="region of interest" description="Disordered" evidence="1">
    <location>
        <begin position="1"/>
        <end position="25"/>
    </location>
</feature>
<organism evidence="2 3">
    <name type="scientific">Bifidobacterium dentium ATCC 27679</name>
    <dbReference type="NCBI Taxonomy" id="871562"/>
    <lineage>
        <taxon>Bacteria</taxon>
        <taxon>Bacillati</taxon>
        <taxon>Actinomycetota</taxon>
        <taxon>Actinomycetes</taxon>
        <taxon>Bifidobacteriales</taxon>
        <taxon>Bifidobacteriaceae</taxon>
        <taxon>Bifidobacterium</taxon>
    </lineage>
</organism>
<accession>E0QAQ5</accession>